<evidence type="ECO:0000313" key="3">
    <source>
        <dbReference type="Proteomes" id="UP000535078"/>
    </source>
</evidence>
<evidence type="ECO:0000256" key="1">
    <source>
        <dbReference type="SAM" id="Phobius"/>
    </source>
</evidence>
<organism evidence="2 3">
    <name type="scientific">Sphingopyxis italica</name>
    <dbReference type="NCBI Taxonomy" id="1129133"/>
    <lineage>
        <taxon>Bacteria</taxon>
        <taxon>Pseudomonadati</taxon>
        <taxon>Pseudomonadota</taxon>
        <taxon>Alphaproteobacteria</taxon>
        <taxon>Sphingomonadales</taxon>
        <taxon>Sphingomonadaceae</taxon>
        <taxon>Sphingopyxis</taxon>
    </lineage>
</organism>
<dbReference type="EMBL" id="JAATIT010000003">
    <property type="protein sequence ID" value="NJB90368.1"/>
    <property type="molecule type" value="Genomic_DNA"/>
</dbReference>
<keyword evidence="1" id="KW-0812">Transmembrane</keyword>
<comment type="caution">
    <text evidence="2">The sequence shown here is derived from an EMBL/GenBank/DDBJ whole genome shotgun (WGS) entry which is preliminary data.</text>
</comment>
<proteinExistence type="predicted"/>
<accession>A0A7X5XS93</accession>
<feature type="transmembrane region" description="Helical" evidence="1">
    <location>
        <begin position="37"/>
        <end position="63"/>
    </location>
</feature>
<dbReference type="Proteomes" id="UP000535078">
    <property type="component" value="Unassembled WGS sequence"/>
</dbReference>
<keyword evidence="1" id="KW-0472">Membrane</keyword>
<protein>
    <submittedName>
        <fullName evidence="2">Putative phage tail protein</fullName>
    </submittedName>
</protein>
<dbReference type="AlphaFoldDB" id="A0A7X5XS93"/>
<reference evidence="2 3" key="1">
    <citation type="submission" date="2020-03" db="EMBL/GenBank/DDBJ databases">
        <title>Genomic Encyclopedia of Type Strains, Phase IV (KMG-IV): sequencing the most valuable type-strain genomes for metagenomic binning, comparative biology and taxonomic classification.</title>
        <authorList>
            <person name="Goeker M."/>
        </authorList>
    </citation>
    <scope>NUCLEOTIDE SEQUENCE [LARGE SCALE GENOMIC DNA]</scope>
    <source>
        <strain evidence="2 3">DSM 25229</strain>
    </source>
</reference>
<keyword evidence="3" id="KW-1185">Reference proteome</keyword>
<gene>
    <name evidence="2" type="ORF">GGR90_002562</name>
</gene>
<dbReference type="RefSeq" id="WP_245198652.1">
    <property type="nucleotide sequence ID" value="NZ_JAATIT010000003.1"/>
</dbReference>
<sequence length="76" mass="7329">MTVSFMVLNPLVAAATGFGAALRGFDAIFTVAFLGATFLATALGAAAFFAAGLAFAFTVLIFAGAGSAFATAGAAA</sequence>
<keyword evidence="1" id="KW-1133">Transmembrane helix</keyword>
<name>A0A7X5XS93_9SPHN</name>
<evidence type="ECO:0000313" key="2">
    <source>
        <dbReference type="EMBL" id="NJB90368.1"/>
    </source>
</evidence>